<accession>A0A1M6UTC3</accession>
<protein>
    <submittedName>
        <fullName evidence="1">Uncharacterized protein</fullName>
    </submittedName>
</protein>
<gene>
    <name evidence="1" type="ORF">SAMN05216369_2890</name>
</gene>
<name>A0A1M6UTC3_9GAMM</name>
<dbReference type="Proteomes" id="UP000184497">
    <property type="component" value="Unassembled WGS sequence"/>
</dbReference>
<proteinExistence type="predicted"/>
<dbReference type="EMBL" id="FRAQ01000003">
    <property type="protein sequence ID" value="SHK72424.1"/>
    <property type="molecule type" value="Genomic_DNA"/>
</dbReference>
<organism evidence="1 2">
    <name type="scientific">Marinobacter antarcticus</name>
    <dbReference type="NCBI Taxonomy" id="564117"/>
    <lineage>
        <taxon>Bacteria</taxon>
        <taxon>Pseudomonadati</taxon>
        <taxon>Pseudomonadota</taxon>
        <taxon>Gammaproteobacteria</taxon>
        <taxon>Pseudomonadales</taxon>
        <taxon>Marinobacteraceae</taxon>
        <taxon>Marinobacter</taxon>
    </lineage>
</organism>
<reference evidence="2" key="1">
    <citation type="submission" date="2016-11" db="EMBL/GenBank/DDBJ databases">
        <authorList>
            <person name="Varghese N."/>
            <person name="Submissions S."/>
        </authorList>
    </citation>
    <scope>NUCLEOTIDE SEQUENCE [LARGE SCALE GENOMIC DNA]</scope>
    <source>
        <strain evidence="2">CGMCC 1.10835</strain>
    </source>
</reference>
<dbReference type="STRING" id="564117.SAMN05216369_2890"/>
<dbReference type="AlphaFoldDB" id="A0A1M6UTC3"/>
<evidence type="ECO:0000313" key="2">
    <source>
        <dbReference type="Proteomes" id="UP000184497"/>
    </source>
</evidence>
<sequence>MLQVIVEGCWSAIKQVMVLEQETFTTETALDAAAELRRVLAARTHRRKVLGQEILVPGQLGEALQLPRIIHRLQSKQQRFRDQGLDDFQELWPTLSAVTREKVLNAIGWYDPKNLDWEDKRSNRRPTVDPDDA</sequence>
<evidence type="ECO:0000313" key="1">
    <source>
        <dbReference type="EMBL" id="SHK72424.1"/>
    </source>
</evidence>
<keyword evidence="2" id="KW-1185">Reference proteome</keyword>